<evidence type="ECO:0000313" key="7">
    <source>
        <dbReference type="EMBL" id="SDR89210.1"/>
    </source>
</evidence>
<evidence type="ECO:0000256" key="4">
    <source>
        <dbReference type="ARBA" id="ARBA00023172"/>
    </source>
</evidence>
<dbReference type="PANTHER" id="PTHR35004">
    <property type="entry name" value="TRANSPOSASE RV3428C-RELATED"/>
    <property type="match status" value="1"/>
</dbReference>
<dbReference type="Gene3D" id="1.10.10.60">
    <property type="entry name" value="Homeodomain-like"/>
    <property type="match status" value="1"/>
</dbReference>
<evidence type="ECO:0000256" key="3">
    <source>
        <dbReference type="ARBA" id="ARBA00023125"/>
    </source>
</evidence>
<dbReference type="InterPro" id="IPR017894">
    <property type="entry name" value="HTH_IS21_transposase_type"/>
</dbReference>
<dbReference type="GO" id="GO:0006310">
    <property type="term" value="P:DNA recombination"/>
    <property type="evidence" value="ECO:0007669"/>
    <property type="project" value="UniProtKB-KW"/>
</dbReference>
<feature type="domain" description="HTH IS21-type" evidence="5">
    <location>
        <begin position="5"/>
        <end position="68"/>
    </location>
</feature>
<dbReference type="GO" id="GO:0003677">
    <property type="term" value="F:DNA binding"/>
    <property type="evidence" value="ECO:0007669"/>
    <property type="project" value="UniProtKB-KW"/>
</dbReference>
<evidence type="ECO:0000256" key="1">
    <source>
        <dbReference type="ARBA" id="ARBA00009277"/>
    </source>
</evidence>
<dbReference type="InterPro" id="IPR012337">
    <property type="entry name" value="RNaseH-like_sf"/>
</dbReference>
<accession>A0A1H1MRG0</accession>
<comment type="similarity">
    <text evidence="1">Belongs to the transposase IS21/IS408/IS1162 family.</text>
</comment>
<keyword evidence="4" id="KW-0233">DNA recombination</keyword>
<proteinExistence type="inferred from homology"/>
<evidence type="ECO:0000313" key="8">
    <source>
        <dbReference type="Proteomes" id="UP000243426"/>
    </source>
</evidence>
<dbReference type="GO" id="GO:0032196">
    <property type="term" value="P:transposition"/>
    <property type="evidence" value="ECO:0007669"/>
    <property type="project" value="UniProtKB-KW"/>
</dbReference>
<dbReference type="PROSITE" id="PS50531">
    <property type="entry name" value="HTH_IS21"/>
    <property type="match status" value="1"/>
</dbReference>
<dbReference type="STRING" id="797277.SAMN05216198_0698"/>
<dbReference type="Gene3D" id="3.30.420.10">
    <property type="entry name" value="Ribonuclease H-like superfamily/Ribonuclease H"/>
    <property type="match status" value="1"/>
</dbReference>
<dbReference type="PANTHER" id="PTHR35004:SF6">
    <property type="entry name" value="TRANSPOSASE"/>
    <property type="match status" value="1"/>
</dbReference>
<dbReference type="NCBIfam" id="NF033546">
    <property type="entry name" value="transpos_IS21"/>
    <property type="match status" value="1"/>
</dbReference>
<dbReference type="Proteomes" id="UP000243426">
    <property type="component" value="Chromosome I"/>
</dbReference>
<dbReference type="Pfam" id="PF00665">
    <property type="entry name" value="rve"/>
    <property type="match status" value="1"/>
</dbReference>
<keyword evidence="8" id="KW-1185">Reference proteome</keyword>
<sequence>MLTQEALVEIHVLHRQGDSIRAIAQKLGLSRNTVRRYLRDLSAVPSYPERPQRATKLDPYKDYLLARIESAKPHWIPATVLLREIQDRGYAGGISQLKCYVADFKAVESDPVVRFETPPGKQMQVDFTTINRHRRTIKAFVATLGFSRATYVRFSEHERQEDWLSGIEEACQYFGGVPQEILFDNAKAIMIERDAYGEGRHRWNAQLLSTAQDYGFIARACLPYRARTKGKVERFNGYLKSSFITPLAATLNQAGLRLDVATANAHIGPWLEQVAHQRIHGTTGIKPQILLDQERFELMPLPSRLLATQHRPISTRPVPRESFQHPLSVYDRLLEIRP</sequence>
<keyword evidence="2" id="KW-0815">Transposition</keyword>
<dbReference type="Pfam" id="PF13936">
    <property type="entry name" value="HTH_38"/>
    <property type="match status" value="1"/>
</dbReference>
<reference evidence="8" key="1">
    <citation type="submission" date="2016-10" db="EMBL/GenBank/DDBJ databases">
        <authorList>
            <person name="Varghese N."/>
            <person name="Submissions S."/>
        </authorList>
    </citation>
    <scope>NUCLEOTIDE SEQUENCE [LARGE SCALE GENOMIC DNA]</scope>
    <source>
        <strain evidence="8">2SM5</strain>
    </source>
</reference>
<protein>
    <submittedName>
        <fullName evidence="7">Transposase</fullName>
    </submittedName>
</protein>
<dbReference type="RefSeq" id="WP_090272046.1">
    <property type="nucleotide sequence ID" value="NZ_LT629748.1"/>
</dbReference>
<evidence type="ECO:0000256" key="2">
    <source>
        <dbReference type="ARBA" id="ARBA00022578"/>
    </source>
</evidence>
<dbReference type="AlphaFoldDB" id="A0A1H1MRG0"/>
<organism evidence="7 8">
    <name type="scientific">Halopseudomonas litoralis</name>
    <dbReference type="NCBI Taxonomy" id="797277"/>
    <lineage>
        <taxon>Bacteria</taxon>
        <taxon>Pseudomonadati</taxon>
        <taxon>Pseudomonadota</taxon>
        <taxon>Gammaproteobacteria</taxon>
        <taxon>Pseudomonadales</taxon>
        <taxon>Pseudomonadaceae</taxon>
        <taxon>Halopseudomonas</taxon>
    </lineage>
</organism>
<dbReference type="InterPro" id="IPR025246">
    <property type="entry name" value="IS30-like_HTH"/>
</dbReference>
<dbReference type="PROSITE" id="PS50994">
    <property type="entry name" value="INTEGRASE"/>
    <property type="match status" value="1"/>
</dbReference>
<gene>
    <name evidence="7" type="ORF">SAMN05216198_0698</name>
</gene>
<dbReference type="OrthoDB" id="2065409at2"/>
<evidence type="ECO:0000259" key="6">
    <source>
        <dbReference type="PROSITE" id="PS50994"/>
    </source>
</evidence>
<dbReference type="GO" id="GO:0015074">
    <property type="term" value="P:DNA integration"/>
    <property type="evidence" value="ECO:0007669"/>
    <property type="project" value="InterPro"/>
</dbReference>
<name>A0A1H1MRG0_9GAMM</name>
<evidence type="ECO:0000259" key="5">
    <source>
        <dbReference type="PROSITE" id="PS50531"/>
    </source>
</evidence>
<feature type="domain" description="Integrase catalytic" evidence="6">
    <location>
        <begin position="114"/>
        <end position="295"/>
    </location>
</feature>
<dbReference type="InterPro" id="IPR036397">
    <property type="entry name" value="RNaseH_sf"/>
</dbReference>
<dbReference type="EMBL" id="LT629748">
    <property type="protein sequence ID" value="SDR89210.1"/>
    <property type="molecule type" value="Genomic_DNA"/>
</dbReference>
<dbReference type="InterPro" id="IPR001584">
    <property type="entry name" value="Integrase_cat-core"/>
</dbReference>
<dbReference type="SUPFAM" id="SSF53098">
    <property type="entry name" value="Ribonuclease H-like"/>
    <property type="match status" value="1"/>
</dbReference>
<keyword evidence="3" id="KW-0238">DNA-binding</keyword>